<keyword evidence="2" id="KW-1185">Reference proteome</keyword>
<dbReference type="AlphaFoldDB" id="A0A914WQ21"/>
<dbReference type="WBParaSite" id="PSAMB.scaffold472size50076.g6040.t1">
    <property type="protein sequence ID" value="PSAMB.scaffold472size50076.g6040.t1"/>
    <property type="gene ID" value="PSAMB.scaffold472size50076.g6040"/>
</dbReference>
<feature type="domain" description="Galactosyltransferase N-terminal" evidence="1">
    <location>
        <begin position="36"/>
        <end position="156"/>
    </location>
</feature>
<organism evidence="2 3">
    <name type="scientific">Plectus sambesii</name>
    <dbReference type="NCBI Taxonomy" id="2011161"/>
    <lineage>
        <taxon>Eukaryota</taxon>
        <taxon>Metazoa</taxon>
        <taxon>Ecdysozoa</taxon>
        <taxon>Nematoda</taxon>
        <taxon>Chromadorea</taxon>
        <taxon>Plectida</taxon>
        <taxon>Plectina</taxon>
        <taxon>Plectoidea</taxon>
        <taxon>Plectidae</taxon>
        <taxon>Plectus</taxon>
    </lineage>
</organism>
<evidence type="ECO:0000259" key="1">
    <source>
        <dbReference type="Pfam" id="PF13733"/>
    </source>
</evidence>
<dbReference type="PANTHER" id="PTHR19300">
    <property type="entry name" value="BETA-1,4-GALACTOSYLTRANSFERASE"/>
    <property type="match status" value="1"/>
</dbReference>
<reference evidence="3" key="1">
    <citation type="submission" date="2022-11" db="UniProtKB">
        <authorList>
            <consortium name="WormBaseParasite"/>
        </authorList>
    </citation>
    <scope>IDENTIFICATION</scope>
</reference>
<accession>A0A914WQ21</accession>
<dbReference type="InterPro" id="IPR029044">
    <property type="entry name" value="Nucleotide-diphossugar_trans"/>
</dbReference>
<name>A0A914WQ21_9BILA</name>
<protein>
    <submittedName>
        <fullName evidence="3">Galactosyltransferase N-terminal domain-containing protein</fullName>
    </submittedName>
</protein>
<dbReference type="SUPFAM" id="SSF53448">
    <property type="entry name" value="Nucleotide-diphospho-sugar transferases"/>
    <property type="match status" value="1"/>
</dbReference>
<evidence type="ECO:0000313" key="3">
    <source>
        <dbReference type="WBParaSite" id="PSAMB.scaffold472size50076.g6040.t1"/>
    </source>
</evidence>
<dbReference type="Proteomes" id="UP000887566">
    <property type="component" value="Unplaced"/>
</dbReference>
<dbReference type="PANTHER" id="PTHR19300:SF57">
    <property type="entry name" value="BETA-1,4-N-ACETYLGALACTOSAMINYLTRANSFERASE"/>
    <property type="match status" value="1"/>
</dbReference>
<dbReference type="GO" id="GO:0005975">
    <property type="term" value="P:carbohydrate metabolic process"/>
    <property type="evidence" value="ECO:0007669"/>
    <property type="project" value="InterPro"/>
</dbReference>
<evidence type="ECO:0000313" key="2">
    <source>
        <dbReference type="Proteomes" id="UP000887566"/>
    </source>
</evidence>
<dbReference type="GO" id="GO:0008378">
    <property type="term" value="F:galactosyltransferase activity"/>
    <property type="evidence" value="ECO:0007669"/>
    <property type="project" value="TreeGrafter"/>
</dbReference>
<proteinExistence type="predicted"/>
<dbReference type="GO" id="GO:0005794">
    <property type="term" value="C:Golgi apparatus"/>
    <property type="evidence" value="ECO:0007669"/>
    <property type="project" value="TreeGrafter"/>
</dbReference>
<dbReference type="InterPro" id="IPR027995">
    <property type="entry name" value="Galactosyl_T_N"/>
</dbReference>
<sequence>MNAVLRNVCKEPPEFLVHNISRPPQSSISQGSLSDYIARIEAENGDVEFGGRWSPHDCIPVRNVVIIVPFLGDNFQLWTWLRYMHPVLKRQKLHYQIFVVENQSDTTGGAVLSVGQFLNSAAEQARYKGMQDGNVCLVFHYPSILPATDDEYFDCTEGTVKTFVDDPAGFIISMFADDFDYVDGFSQVANEPTELAEDLRTRSALYMHIERLLLGYHSVNQQYRDGNKVSSLAHQVPTNGNLQFERSRRLFTHLSVKNSL</sequence>
<dbReference type="Gene3D" id="3.90.550.10">
    <property type="entry name" value="Spore Coat Polysaccharide Biosynthesis Protein SpsA, Chain A"/>
    <property type="match status" value="1"/>
</dbReference>
<dbReference type="InterPro" id="IPR003859">
    <property type="entry name" value="Galactosyl_T"/>
</dbReference>
<dbReference type="Pfam" id="PF13733">
    <property type="entry name" value="Glyco_transf_7N"/>
    <property type="match status" value="1"/>
</dbReference>